<dbReference type="InterPro" id="IPR017500">
    <property type="entry name" value="Phage_infect_YhgE_N"/>
</dbReference>
<feature type="domain" description="ABC-2 type transporter transmembrane" evidence="7">
    <location>
        <begin position="568"/>
        <end position="709"/>
    </location>
</feature>
<evidence type="ECO:0000259" key="7">
    <source>
        <dbReference type="Pfam" id="PF12698"/>
    </source>
</evidence>
<evidence type="ECO:0000256" key="6">
    <source>
        <dbReference type="SAM" id="Phobius"/>
    </source>
</evidence>
<dbReference type="GO" id="GO:0016020">
    <property type="term" value="C:membrane"/>
    <property type="evidence" value="ECO:0007669"/>
    <property type="project" value="UniProtKB-SubCell"/>
</dbReference>
<organism evidence="8 9">
    <name type="scientific">Corynebacterium yudongzhengii</name>
    <dbReference type="NCBI Taxonomy" id="2080740"/>
    <lineage>
        <taxon>Bacteria</taxon>
        <taxon>Bacillati</taxon>
        <taxon>Actinomycetota</taxon>
        <taxon>Actinomycetes</taxon>
        <taxon>Mycobacteriales</taxon>
        <taxon>Corynebacteriaceae</taxon>
        <taxon>Corynebacterium</taxon>
    </lineage>
</organism>
<name>A0A2U1T4C2_9CORY</name>
<evidence type="ECO:0000313" key="9">
    <source>
        <dbReference type="Proteomes" id="UP000244989"/>
    </source>
</evidence>
<keyword evidence="3 6" id="KW-1133">Transmembrane helix</keyword>
<keyword evidence="4 6" id="KW-0472">Membrane</keyword>
<dbReference type="KEGG" id="cyz:C3B44_03010"/>
<feature type="transmembrane region" description="Helical" evidence="6">
    <location>
        <begin position="604"/>
        <end position="627"/>
    </location>
</feature>
<proteinExistence type="predicted"/>
<dbReference type="PANTHER" id="PTHR43077:SF10">
    <property type="entry name" value="TRANSPORT PERMEASE PROTEIN"/>
    <property type="match status" value="1"/>
</dbReference>
<dbReference type="NCBIfam" id="TIGR03061">
    <property type="entry name" value="pip_yhgE_Nterm"/>
    <property type="match status" value="1"/>
</dbReference>
<dbReference type="InterPro" id="IPR017501">
    <property type="entry name" value="Phage_infect_YhgE_C"/>
</dbReference>
<dbReference type="EMBL" id="QEEZ01000029">
    <property type="protein sequence ID" value="PWC00833.1"/>
    <property type="molecule type" value="Genomic_DNA"/>
</dbReference>
<dbReference type="GO" id="GO:0140359">
    <property type="term" value="F:ABC-type transporter activity"/>
    <property type="evidence" value="ECO:0007669"/>
    <property type="project" value="InterPro"/>
</dbReference>
<comment type="subcellular location">
    <subcellularLocation>
        <location evidence="1">Membrane</location>
        <topology evidence="1">Multi-pass membrane protein</topology>
    </subcellularLocation>
</comment>
<evidence type="ECO:0000256" key="2">
    <source>
        <dbReference type="ARBA" id="ARBA00022692"/>
    </source>
</evidence>
<feature type="region of interest" description="Disordered" evidence="5">
    <location>
        <begin position="362"/>
        <end position="383"/>
    </location>
</feature>
<dbReference type="Proteomes" id="UP000244989">
    <property type="component" value="Unassembled WGS sequence"/>
</dbReference>
<feature type="transmembrane region" description="Helical" evidence="6">
    <location>
        <begin position="576"/>
        <end position="598"/>
    </location>
</feature>
<evidence type="ECO:0000256" key="4">
    <source>
        <dbReference type="ARBA" id="ARBA00023136"/>
    </source>
</evidence>
<dbReference type="OrthoDB" id="9811483at2"/>
<gene>
    <name evidence="8" type="ORF">DF222_10665</name>
</gene>
<dbReference type="RefSeq" id="WP_108431067.1">
    <property type="nucleotide sequence ID" value="NZ_CP026947.1"/>
</dbReference>
<dbReference type="PANTHER" id="PTHR43077">
    <property type="entry name" value="TRANSPORT PERMEASE YVFS-RELATED"/>
    <property type="match status" value="1"/>
</dbReference>
<comment type="caution">
    <text evidence="8">The sequence shown here is derived from an EMBL/GenBank/DDBJ whole genome shotgun (WGS) entry which is preliminary data.</text>
</comment>
<evidence type="ECO:0000313" key="8">
    <source>
        <dbReference type="EMBL" id="PWC00833.1"/>
    </source>
</evidence>
<keyword evidence="2 6" id="KW-0812">Transmembrane</keyword>
<evidence type="ECO:0000256" key="3">
    <source>
        <dbReference type="ARBA" id="ARBA00022989"/>
    </source>
</evidence>
<reference evidence="9" key="1">
    <citation type="submission" date="2018-04" db="EMBL/GenBank/DDBJ databases">
        <authorList>
            <person name="Liu S."/>
            <person name="Wang Z."/>
            <person name="Li J."/>
        </authorList>
    </citation>
    <scope>NUCLEOTIDE SEQUENCE [LARGE SCALE GENOMIC DNA]</scope>
    <source>
        <strain evidence="9">2189</strain>
    </source>
</reference>
<dbReference type="InterPro" id="IPR051328">
    <property type="entry name" value="T7SS_ABC-Transporter"/>
</dbReference>
<keyword evidence="9" id="KW-1185">Reference proteome</keyword>
<feature type="transmembrane region" description="Helical" evidence="6">
    <location>
        <begin position="639"/>
        <end position="658"/>
    </location>
</feature>
<dbReference type="Gene3D" id="3.40.1710.10">
    <property type="entry name" value="abc type-2 transporter like domain"/>
    <property type="match status" value="1"/>
</dbReference>
<feature type="compositionally biased region" description="Basic and acidic residues" evidence="5">
    <location>
        <begin position="364"/>
        <end position="383"/>
    </location>
</feature>
<dbReference type="Pfam" id="PF12698">
    <property type="entry name" value="ABC2_membrane_3"/>
    <property type="match status" value="2"/>
</dbReference>
<feature type="transmembrane region" description="Helical" evidence="6">
    <location>
        <begin position="694"/>
        <end position="711"/>
    </location>
</feature>
<evidence type="ECO:0000256" key="5">
    <source>
        <dbReference type="SAM" id="MobiDB-lite"/>
    </source>
</evidence>
<dbReference type="NCBIfam" id="TIGR03062">
    <property type="entry name" value="pip_yhgE_Cterm"/>
    <property type="match status" value="1"/>
</dbReference>
<feature type="transmembrane region" description="Helical" evidence="6">
    <location>
        <begin position="526"/>
        <end position="545"/>
    </location>
</feature>
<feature type="domain" description="ABC-2 type transporter transmembrane" evidence="7">
    <location>
        <begin position="25"/>
        <end position="164"/>
    </location>
</feature>
<protein>
    <submittedName>
        <fullName evidence="8">YhgE/Pip domain-containing protein</fullName>
    </submittedName>
</protein>
<sequence>MRKALTITRNDLRTMRTNVMSALLVFALVVIPLAFTCFNVLASWDPFGNTDDLEVAVASTDEGRKSDLTALDINLGDQVLSQLSRNEDINWQIKSKEEALEGAKSGDYYAAIILPPSFSDDLLTFYLEDTDPVQLDLYTNEKINALSPMITSQGALGVINQIDTSFSEIVAGVGAGAIESLDEFLNEEDTQNSLEAVIGRLDDAGNRLDAGGQTARSLASLADSTIPLVESADRITQAAGESSGPGAPSDEQAVDLRETLQRSTESVSVALDATADSYAQVRQRLDETVAAGDAARGDSAEVLRSMAQQVASQSEGFSQARDGLETGLSPLLPPQAQPALNSTLAEVDSLIARSDRLQQNLTRAADDIESDRASSDDSQRAAREAVDSAIGAISTARAAYDNDLKPQIDALRGSVDTVIDDLGFVRQSIGDLRATISSDPGSAATTLGEVREGAFALGDRLSAQAQRLREASQAVQEARESGDFSQIAEVIGDDPEVFASQVASPVTVERTAVFPVTSFGAGMTPLYFTLALWIGALLACVLLKVNAEPDYLRRRPQAEGEKEPEFTRTSIFFGRFFTLLLVGLAQATLAALGLIFFIDLQPQHPFLLMCAAWASSAVFLLIIYTLVITLDNAGKALSVLLLVVQISGSSGAYPLPLLPEWFQNVSPWLPATHSVEAFRAAITGTYQGDFAREVGILLLFALPTLAVGIWLRPVVDGYLDKVKHAIEETKVMAT</sequence>
<evidence type="ECO:0000256" key="1">
    <source>
        <dbReference type="ARBA" id="ARBA00004141"/>
    </source>
</evidence>
<dbReference type="AlphaFoldDB" id="A0A2U1T4C2"/>
<dbReference type="InterPro" id="IPR013525">
    <property type="entry name" value="ABC2_TM"/>
</dbReference>
<feature type="region of interest" description="Disordered" evidence="5">
    <location>
        <begin position="313"/>
        <end position="336"/>
    </location>
</feature>
<accession>A0A2U1T4C2</accession>